<dbReference type="Proteomes" id="UP000585638">
    <property type="component" value="Unassembled WGS sequence"/>
</dbReference>
<dbReference type="SUPFAM" id="SSF48452">
    <property type="entry name" value="TPR-like"/>
    <property type="match status" value="2"/>
</dbReference>
<keyword evidence="3" id="KW-1185">Reference proteome</keyword>
<dbReference type="EMBL" id="JACHIR010000001">
    <property type="protein sequence ID" value="MBB5896181.1"/>
    <property type="molecule type" value="Genomic_DNA"/>
</dbReference>
<sequence length="979" mass="104496">MLDVLRGRLSVVVAAAGYGKTTAVARWLRDTGENVLVVDDVHRDGPPDTAGDADRLVLISRRPIPVVTLLRYDLGAPVEIGPRRLALSPQQVAALLTSQYGVDDPGLAAELHRLTAGWPALVQLGGARLASEGTAEPLADLLAAPNTPLYDYVRGEVLDDLPPDALELLVHIAELGSISMELAAGIGQDRLAPHLALLARLGLLQPPVVSRDWYEPVPVVAAIVRAGHPMPPTRRKAVVALAAEWHTDHGRTADALRLALAAADHTRCAHLLREYGGQLLAAGAASSIVAAARALPERLRDDAVELVHADALQATGDTTGALAVYSRLAGDSRQLPPGLAWRYGAAVYLWGDPNDALAVLRRGRLDDGAQSDNALLLAWTSAAHWLAGDEARCAELAGRAYETACTTGDSRALATAHVALALCAHLTGDPIGLRAHYGQALELAEAAGDTVQVLRIRVNLAAGLEQEGRLTEALAVLAPAVELAASGGYDGSLALALANQGKLLHHLGRLDDAVASYQRAVRTYQRMHSMKVAYPLTGLGDIHRLRGQPAQAKAAYTEALRAATEDGHNRQGMVPALAGLARVVAETDPGQAAEFANRAMDHAHGHWVTTALVARAWAAWQVGAGADARKDAQAAIDAAALHRDRSGMAWALEVEAAATDEPAAAVKLLREALSIWRDSEAWLEADRIRVALGRIGGDDGDLRLNGRLAESRLAAAGVPAAAPVRPGSPGRVEVRVLGGFTVLVDGQPLPPRAWQSRKARDLLRVLIARRGSPVSRDELADLLWGPVARDERQKVAHRLAVALSTLRGVLDPDRRAPPDHFVLASHKDIAVDLGRLTVDVEDLFAQARYGARLREQGAPADAWSVLTAADRAYSGEVFADDPYPDWARPLREEARATHLRVLRMLVELAQRAGEVDEVVCHLLRILSVDPYDEQAHRDLVANLAEAGRHGEASRAFQRYSEAMVEIGVPVREVSGFAAR</sequence>
<dbReference type="InterPro" id="IPR019734">
    <property type="entry name" value="TPR_rpt"/>
</dbReference>
<evidence type="ECO:0000313" key="2">
    <source>
        <dbReference type="EMBL" id="MBB5896181.1"/>
    </source>
</evidence>
<feature type="domain" description="Bacterial transcriptional activator" evidence="1">
    <location>
        <begin position="838"/>
        <end position="971"/>
    </location>
</feature>
<dbReference type="InterPro" id="IPR016032">
    <property type="entry name" value="Sig_transdc_resp-reg_C-effctor"/>
</dbReference>
<dbReference type="InterPro" id="IPR051677">
    <property type="entry name" value="AfsR-DnrI-RedD_regulator"/>
</dbReference>
<dbReference type="Gene3D" id="1.10.10.10">
    <property type="entry name" value="Winged helix-like DNA-binding domain superfamily/Winged helix DNA-binding domain"/>
    <property type="match status" value="1"/>
</dbReference>
<protein>
    <submittedName>
        <fullName evidence="2">DNA-binding SARP family transcriptional activator</fullName>
    </submittedName>
</protein>
<comment type="caution">
    <text evidence="2">The sequence shown here is derived from an EMBL/GenBank/DDBJ whole genome shotgun (WGS) entry which is preliminary data.</text>
</comment>
<gene>
    <name evidence="2" type="ORF">BJ998_007377</name>
</gene>
<dbReference type="Pfam" id="PF13424">
    <property type="entry name" value="TPR_12"/>
    <property type="match status" value="1"/>
</dbReference>
<dbReference type="PANTHER" id="PTHR35807">
    <property type="entry name" value="TRANSCRIPTIONAL REGULATOR REDD-RELATED"/>
    <property type="match status" value="1"/>
</dbReference>
<reference evidence="2 3" key="1">
    <citation type="submission" date="2020-08" db="EMBL/GenBank/DDBJ databases">
        <title>Sequencing the genomes of 1000 actinobacteria strains.</title>
        <authorList>
            <person name="Klenk H.-P."/>
        </authorList>
    </citation>
    <scope>NUCLEOTIDE SEQUENCE [LARGE SCALE GENOMIC DNA]</scope>
    <source>
        <strain evidence="2 3">DSM 43851</strain>
    </source>
</reference>
<dbReference type="RefSeq" id="WP_184867878.1">
    <property type="nucleotide sequence ID" value="NZ_JACHIR010000001.1"/>
</dbReference>
<keyword evidence="2" id="KW-0238">DNA-binding</keyword>
<dbReference type="InterPro" id="IPR005158">
    <property type="entry name" value="BTAD"/>
</dbReference>
<evidence type="ECO:0000313" key="3">
    <source>
        <dbReference type="Proteomes" id="UP000585638"/>
    </source>
</evidence>
<dbReference type="SMART" id="SM01043">
    <property type="entry name" value="BTAD"/>
    <property type="match status" value="1"/>
</dbReference>
<accession>A0A7W9NL82</accession>
<dbReference type="GO" id="GO:0006355">
    <property type="term" value="P:regulation of DNA-templated transcription"/>
    <property type="evidence" value="ECO:0007669"/>
    <property type="project" value="InterPro"/>
</dbReference>
<dbReference type="InterPro" id="IPR036388">
    <property type="entry name" value="WH-like_DNA-bd_sf"/>
</dbReference>
<dbReference type="Pfam" id="PF03704">
    <property type="entry name" value="BTAD"/>
    <property type="match status" value="1"/>
</dbReference>
<proteinExistence type="predicted"/>
<dbReference type="InterPro" id="IPR011990">
    <property type="entry name" value="TPR-like_helical_dom_sf"/>
</dbReference>
<dbReference type="AlphaFoldDB" id="A0A7W9NL82"/>
<evidence type="ECO:0000259" key="1">
    <source>
        <dbReference type="SMART" id="SM01043"/>
    </source>
</evidence>
<dbReference type="SUPFAM" id="SSF46894">
    <property type="entry name" value="C-terminal effector domain of the bipartite response regulators"/>
    <property type="match status" value="1"/>
</dbReference>
<dbReference type="Gene3D" id="1.25.40.10">
    <property type="entry name" value="Tetratricopeptide repeat domain"/>
    <property type="match status" value="3"/>
</dbReference>
<name>A0A7W9NL82_9PSEU</name>
<dbReference type="SMART" id="SM00028">
    <property type="entry name" value="TPR"/>
    <property type="match status" value="3"/>
</dbReference>
<dbReference type="GO" id="GO:0003677">
    <property type="term" value="F:DNA binding"/>
    <property type="evidence" value="ECO:0007669"/>
    <property type="project" value="UniProtKB-KW"/>
</dbReference>
<organism evidence="2 3">
    <name type="scientific">Kutzneria kofuensis</name>
    <dbReference type="NCBI Taxonomy" id="103725"/>
    <lineage>
        <taxon>Bacteria</taxon>
        <taxon>Bacillati</taxon>
        <taxon>Actinomycetota</taxon>
        <taxon>Actinomycetes</taxon>
        <taxon>Pseudonocardiales</taxon>
        <taxon>Pseudonocardiaceae</taxon>
        <taxon>Kutzneria</taxon>
    </lineage>
</organism>